<evidence type="ECO:0000256" key="4">
    <source>
        <dbReference type="ARBA" id="ARBA00013858"/>
    </source>
</evidence>
<protein>
    <recommendedName>
        <fullName evidence="4">Molybdopterin synthase catalytic subunit</fullName>
        <ecNumber evidence="3">2.8.1.12</ecNumber>
    </recommendedName>
    <alternativeName>
        <fullName evidence="9">MPT synthase subunit 2</fullName>
    </alternativeName>
    <alternativeName>
        <fullName evidence="7">Molybdenum cofactor biosynthesis protein E</fullName>
    </alternativeName>
    <alternativeName>
        <fullName evidence="8">Molybdopterin-converting factor large subunit</fullName>
    </alternativeName>
    <alternativeName>
        <fullName evidence="10">Molybdopterin-converting factor subunit 2</fullName>
    </alternativeName>
</protein>
<sequence>MVTAELTTENIDRWFPSRPSSSEDGSEVVFRGIVRDSENGRSIRALVYEQYEGMALKQLEKLAMNAVSRFGLSSLDCIHRTGTVPAGEAAVVVVIRSGHRSEGFDAMSWFMDELKKVVPIWKVGSIDS</sequence>
<dbReference type="EC" id="2.8.1.12" evidence="3"/>
<keyword evidence="5" id="KW-0501">Molybdenum cofactor biosynthesis</keyword>
<comment type="pathway">
    <text evidence="1">Cofactor biosynthesis; molybdopterin biosynthesis.</text>
</comment>
<dbReference type="Pfam" id="PF02391">
    <property type="entry name" value="MoaE"/>
    <property type="match status" value="1"/>
</dbReference>
<reference evidence="13" key="1">
    <citation type="journal article" date="2020" name="mSystems">
        <title>Genome- and Community-Level Interaction Insights into Carbon Utilization and Element Cycling Functions of Hydrothermarchaeota in Hydrothermal Sediment.</title>
        <authorList>
            <person name="Zhou Z."/>
            <person name="Liu Y."/>
            <person name="Xu W."/>
            <person name="Pan J."/>
            <person name="Luo Z.H."/>
            <person name="Li M."/>
        </authorList>
    </citation>
    <scope>NUCLEOTIDE SEQUENCE [LARGE SCALE GENOMIC DNA]</scope>
    <source>
        <strain evidence="13">SpSt-1181</strain>
    </source>
</reference>
<dbReference type="Proteomes" id="UP000886335">
    <property type="component" value="Unassembled WGS sequence"/>
</dbReference>
<dbReference type="PANTHER" id="PTHR23404">
    <property type="entry name" value="MOLYBDOPTERIN SYNTHASE RELATED"/>
    <property type="match status" value="1"/>
</dbReference>
<comment type="caution">
    <text evidence="13">The sequence shown here is derived from an EMBL/GenBank/DDBJ whole genome shotgun (WGS) entry which is preliminary data.</text>
</comment>
<evidence type="ECO:0000256" key="10">
    <source>
        <dbReference type="ARBA" id="ARBA00032474"/>
    </source>
</evidence>
<evidence type="ECO:0000256" key="1">
    <source>
        <dbReference type="ARBA" id="ARBA00005046"/>
    </source>
</evidence>
<accession>A0A831SSA2</accession>
<dbReference type="EMBL" id="DSBW01000097">
    <property type="protein sequence ID" value="HED30887.1"/>
    <property type="molecule type" value="Genomic_DNA"/>
</dbReference>
<feature type="region of interest" description="Disordered" evidence="12">
    <location>
        <begin position="1"/>
        <end position="25"/>
    </location>
</feature>
<proteinExistence type="inferred from homology"/>
<dbReference type="SUPFAM" id="SSF54690">
    <property type="entry name" value="Molybdopterin synthase subunit MoaE"/>
    <property type="match status" value="1"/>
</dbReference>
<dbReference type="CDD" id="cd00756">
    <property type="entry name" value="MoaE"/>
    <property type="match status" value="1"/>
</dbReference>
<dbReference type="InterPro" id="IPR036563">
    <property type="entry name" value="MoaE_sf"/>
</dbReference>
<dbReference type="GO" id="GO:0030366">
    <property type="term" value="F:molybdopterin synthase activity"/>
    <property type="evidence" value="ECO:0007669"/>
    <property type="project" value="UniProtKB-EC"/>
</dbReference>
<evidence type="ECO:0000313" key="13">
    <source>
        <dbReference type="EMBL" id="HED30887.1"/>
    </source>
</evidence>
<comment type="similarity">
    <text evidence="2">Belongs to the MoaE family.</text>
</comment>
<gene>
    <name evidence="13" type="ORF">ENN50_04220</name>
</gene>
<evidence type="ECO:0000256" key="12">
    <source>
        <dbReference type="SAM" id="MobiDB-lite"/>
    </source>
</evidence>
<evidence type="ECO:0000256" key="8">
    <source>
        <dbReference type="ARBA" id="ARBA00030407"/>
    </source>
</evidence>
<dbReference type="AlphaFoldDB" id="A0A831SSA2"/>
<evidence type="ECO:0000256" key="11">
    <source>
        <dbReference type="ARBA" id="ARBA00049878"/>
    </source>
</evidence>
<evidence type="ECO:0000256" key="3">
    <source>
        <dbReference type="ARBA" id="ARBA00011950"/>
    </source>
</evidence>
<evidence type="ECO:0000256" key="6">
    <source>
        <dbReference type="ARBA" id="ARBA00026066"/>
    </source>
</evidence>
<comment type="subunit">
    <text evidence="6">Heterotetramer of 2 MoaD subunits and 2 MoaE subunits. Also stable as homodimer. The enzyme changes between these two forms during catalysis.</text>
</comment>
<evidence type="ECO:0000256" key="2">
    <source>
        <dbReference type="ARBA" id="ARBA00005426"/>
    </source>
</evidence>
<dbReference type="Gene3D" id="3.90.1170.40">
    <property type="entry name" value="Molybdopterin biosynthesis MoaE subunit"/>
    <property type="match status" value="1"/>
</dbReference>
<comment type="catalytic activity">
    <reaction evidence="11">
        <text>2 [molybdopterin-synthase sulfur-carrier protein]-C-terminal-Gly-aminoethanethioate + cyclic pyranopterin phosphate + H2O = molybdopterin + 2 [molybdopterin-synthase sulfur-carrier protein]-C-terminal Gly-Gly + 2 H(+)</text>
        <dbReference type="Rhea" id="RHEA:26333"/>
        <dbReference type="Rhea" id="RHEA-COMP:12202"/>
        <dbReference type="Rhea" id="RHEA-COMP:19907"/>
        <dbReference type="ChEBI" id="CHEBI:15377"/>
        <dbReference type="ChEBI" id="CHEBI:15378"/>
        <dbReference type="ChEBI" id="CHEBI:58698"/>
        <dbReference type="ChEBI" id="CHEBI:59648"/>
        <dbReference type="ChEBI" id="CHEBI:90778"/>
        <dbReference type="ChEBI" id="CHEBI:232372"/>
        <dbReference type="EC" id="2.8.1.12"/>
    </reaction>
</comment>
<evidence type="ECO:0000256" key="5">
    <source>
        <dbReference type="ARBA" id="ARBA00023150"/>
    </source>
</evidence>
<organism evidence="13">
    <name type="scientific">Prosthecochloris aestuarii</name>
    <dbReference type="NCBI Taxonomy" id="1102"/>
    <lineage>
        <taxon>Bacteria</taxon>
        <taxon>Pseudomonadati</taxon>
        <taxon>Chlorobiota</taxon>
        <taxon>Chlorobiia</taxon>
        <taxon>Chlorobiales</taxon>
        <taxon>Chlorobiaceae</taxon>
        <taxon>Prosthecochloris</taxon>
    </lineage>
</organism>
<dbReference type="GO" id="GO:0006777">
    <property type="term" value="P:Mo-molybdopterin cofactor biosynthetic process"/>
    <property type="evidence" value="ECO:0007669"/>
    <property type="project" value="UniProtKB-KW"/>
</dbReference>
<dbReference type="InterPro" id="IPR003448">
    <property type="entry name" value="Mopterin_biosynth_MoaE"/>
</dbReference>
<evidence type="ECO:0000256" key="7">
    <source>
        <dbReference type="ARBA" id="ARBA00029745"/>
    </source>
</evidence>
<name>A0A831SSA2_PROAE</name>
<evidence type="ECO:0000256" key="9">
    <source>
        <dbReference type="ARBA" id="ARBA00030781"/>
    </source>
</evidence>